<evidence type="ECO:0000256" key="4">
    <source>
        <dbReference type="ARBA" id="ARBA00022692"/>
    </source>
</evidence>
<keyword evidence="5 8" id="KW-1133">Transmembrane helix</keyword>
<feature type="transmembrane region" description="Helical" evidence="8">
    <location>
        <begin position="430"/>
        <end position="450"/>
    </location>
</feature>
<dbReference type="PANTHER" id="PTHR30250">
    <property type="entry name" value="PST FAMILY PREDICTED COLANIC ACID TRANSPORTER"/>
    <property type="match status" value="1"/>
</dbReference>
<feature type="transmembrane region" description="Helical" evidence="8">
    <location>
        <begin position="332"/>
        <end position="352"/>
    </location>
</feature>
<feature type="transmembrane region" description="Helical" evidence="8">
    <location>
        <begin position="364"/>
        <end position="383"/>
    </location>
</feature>
<dbReference type="EMBL" id="JACSQP010000009">
    <property type="protein sequence ID" value="MBD7958553.1"/>
    <property type="molecule type" value="Genomic_DNA"/>
</dbReference>
<accession>A0ABR8S501</accession>
<feature type="transmembrane region" description="Helical" evidence="8">
    <location>
        <begin position="389"/>
        <end position="410"/>
    </location>
</feature>
<feature type="transmembrane region" description="Helical" evidence="8">
    <location>
        <begin position="31"/>
        <end position="49"/>
    </location>
</feature>
<evidence type="ECO:0000256" key="8">
    <source>
        <dbReference type="SAM" id="Phobius"/>
    </source>
</evidence>
<reference evidence="9 10" key="1">
    <citation type="submission" date="2020-08" db="EMBL/GenBank/DDBJ databases">
        <title>A Genomic Blueprint of the Chicken Gut Microbiome.</title>
        <authorList>
            <person name="Gilroy R."/>
            <person name="Ravi A."/>
            <person name="Getino M."/>
            <person name="Pursley I."/>
            <person name="Horton D.L."/>
            <person name="Alikhan N.-F."/>
            <person name="Baker D."/>
            <person name="Gharbi K."/>
            <person name="Hall N."/>
            <person name="Watson M."/>
            <person name="Adriaenssens E.M."/>
            <person name="Foster-Nyarko E."/>
            <person name="Jarju S."/>
            <person name="Secka A."/>
            <person name="Antonio M."/>
            <person name="Oren A."/>
            <person name="Chaudhuri R."/>
            <person name="La Ragione R.M."/>
            <person name="Hildebrand F."/>
            <person name="Pallen M.J."/>
        </authorList>
    </citation>
    <scope>NUCLEOTIDE SEQUENCE [LARGE SCALE GENOMIC DNA]</scope>
    <source>
        <strain evidence="9 10">Sa4CUA7</strain>
    </source>
</reference>
<proteinExistence type="inferred from homology"/>
<comment type="subcellular location">
    <subcellularLocation>
        <location evidence="1">Cell membrane</location>
        <topology evidence="1">Multi-pass membrane protein</topology>
    </subcellularLocation>
</comment>
<keyword evidence="3" id="KW-1003">Cell membrane</keyword>
<comment type="similarity">
    <text evidence="2">Belongs to the polysaccharide synthase family.</text>
</comment>
<evidence type="ECO:0000256" key="7">
    <source>
        <dbReference type="SAM" id="MobiDB-lite"/>
    </source>
</evidence>
<evidence type="ECO:0000313" key="9">
    <source>
        <dbReference type="EMBL" id="MBD7958553.1"/>
    </source>
</evidence>
<evidence type="ECO:0000256" key="5">
    <source>
        <dbReference type="ARBA" id="ARBA00022989"/>
    </source>
</evidence>
<evidence type="ECO:0000256" key="6">
    <source>
        <dbReference type="ARBA" id="ARBA00023136"/>
    </source>
</evidence>
<feature type="transmembrane region" description="Helical" evidence="8">
    <location>
        <begin position="301"/>
        <end position="326"/>
    </location>
</feature>
<protein>
    <submittedName>
        <fullName evidence="9">Lipopolysaccharide biosynthesis protein</fullName>
    </submittedName>
</protein>
<evidence type="ECO:0000256" key="2">
    <source>
        <dbReference type="ARBA" id="ARBA00007430"/>
    </source>
</evidence>
<feature type="compositionally biased region" description="Basic and acidic residues" evidence="7">
    <location>
        <begin position="500"/>
        <end position="513"/>
    </location>
</feature>
<dbReference type="InterPro" id="IPR050833">
    <property type="entry name" value="Poly_Biosynth_Transport"/>
</dbReference>
<keyword evidence="4 8" id="KW-0812">Transmembrane</keyword>
<feature type="transmembrane region" description="Helical" evidence="8">
    <location>
        <begin position="91"/>
        <end position="111"/>
    </location>
</feature>
<feature type="transmembrane region" description="Helical" evidence="8">
    <location>
        <begin position="456"/>
        <end position="475"/>
    </location>
</feature>
<keyword evidence="10" id="KW-1185">Reference proteome</keyword>
<evidence type="ECO:0000256" key="3">
    <source>
        <dbReference type="ARBA" id="ARBA00022475"/>
    </source>
</evidence>
<dbReference type="RefSeq" id="WP_191719746.1">
    <property type="nucleotide sequence ID" value="NZ_JACSQP010000009.1"/>
</dbReference>
<dbReference type="Pfam" id="PF13440">
    <property type="entry name" value="Polysacc_synt_3"/>
    <property type="match status" value="1"/>
</dbReference>
<dbReference type="PANTHER" id="PTHR30250:SF10">
    <property type="entry name" value="LIPOPOLYSACCHARIDE BIOSYNTHESIS PROTEIN WZXC"/>
    <property type="match status" value="1"/>
</dbReference>
<name>A0ABR8S501_9MICO</name>
<feature type="region of interest" description="Disordered" evidence="7">
    <location>
        <begin position="490"/>
        <end position="529"/>
    </location>
</feature>
<evidence type="ECO:0000256" key="1">
    <source>
        <dbReference type="ARBA" id="ARBA00004651"/>
    </source>
</evidence>
<keyword evidence="6 8" id="KW-0472">Membrane</keyword>
<feature type="transmembrane region" description="Helical" evidence="8">
    <location>
        <begin position="158"/>
        <end position="176"/>
    </location>
</feature>
<dbReference type="Proteomes" id="UP000648352">
    <property type="component" value="Unassembled WGS sequence"/>
</dbReference>
<gene>
    <name evidence="9" type="ORF">H9651_12960</name>
</gene>
<dbReference type="CDD" id="cd13127">
    <property type="entry name" value="MATE_tuaB_like"/>
    <property type="match status" value="1"/>
</dbReference>
<feature type="compositionally biased region" description="Basic residues" evidence="7">
    <location>
        <begin position="490"/>
        <end position="499"/>
    </location>
</feature>
<organism evidence="9 10">
    <name type="scientific">Microbacterium pullorum</name>
    <dbReference type="NCBI Taxonomy" id="2762236"/>
    <lineage>
        <taxon>Bacteria</taxon>
        <taxon>Bacillati</taxon>
        <taxon>Actinomycetota</taxon>
        <taxon>Actinomycetes</taxon>
        <taxon>Micrococcales</taxon>
        <taxon>Microbacteriaceae</taxon>
        <taxon>Microbacterium</taxon>
    </lineage>
</organism>
<evidence type="ECO:0000313" key="10">
    <source>
        <dbReference type="Proteomes" id="UP000648352"/>
    </source>
</evidence>
<feature type="transmembrane region" description="Helical" evidence="8">
    <location>
        <begin position="123"/>
        <end position="146"/>
    </location>
</feature>
<feature type="transmembrane region" description="Helical" evidence="8">
    <location>
        <begin position="182"/>
        <end position="203"/>
    </location>
</feature>
<feature type="transmembrane region" description="Helical" evidence="8">
    <location>
        <begin position="55"/>
        <end position="79"/>
    </location>
</feature>
<sequence>MSDGTPDQAAVATGLTGRAASSVGWLTAQTWTVKVGGFVTIIVLARLLTPEDFGSVAVAMTVLPLVYLIADMGFGTYLMQAEALGPRTASTAFWYSFTAGLLLAAGMAAAAPGLEMLFGVADVAGVIMAMSPVVLLSSLASVPVALLRRAMRFRTLSIQAAVAGVVGQVMALALAFSGAGVWALVAQVCVSQVVVTTGAWIAARWIPSLRFSAKEFGIMASFGTKVVGVNAISVARLWGENVIISNVLGAAALGQLSIAQRLVQTTQDLAGSAIAPVSTIVFATVRSDPDRLRSGYDRALGATYLMIMPALCLVAVAAPAIVPFLFGPQWTTSIPVAQALAVAAIFTAGAALDHGLFYGLGRPGAWLVYAVVVDASTIAMTAFAVRFGIAGVAVGFVTVATLACVARWFIVAHAIRARARHLAAQTARALLLAGAAGMAGWAAGLAVAGAPALIRIAVAGTAVMIVHFCLARWLLPQAFDELGRQVRSRLPTRGRRRRGDARERPETRGDRESAPGAAARTPGGSHDHV</sequence>
<comment type="caution">
    <text evidence="9">The sequence shown here is derived from an EMBL/GenBank/DDBJ whole genome shotgun (WGS) entry which is preliminary data.</text>
</comment>